<dbReference type="EMBL" id="QRDP01000004">
    <property type="protein sequence ID" value="RED15912.1"/>
    <property type="molecule type" value="Genomic_DNA"/>
</dbReference>
<gene>
    <name evidence="1" type="ORF">DFR46_0920</name>
</gene>
<sequence>MSAAIVFTALAVAVMRAIAVHPFGVAIAHIMAHGPMPFAAGLTFLGTAVAAHHRLCVFAAHLMALHLVIVVRGSGDGDRQSDRSG</sequence>
<protein>
    <submittedName>
        <fullName evidence="1">Uncharacterized protein</fullName>
    </submittedName>
</protein>
<evidence type="ECO:0000313" key="2">
    <source>
        <dbReference type="Proteomes" id="UP000256310"/>
    </source>
</evidence>
<comment type="caution">
    <text evidence="1">The sequence shown here is derived from an EMBL/GenBank/DDBJ whole genome shotgun (WGS) entry which is preliminary data.</text>
</comment>
<dbReference type="AlphaFoldDB" id="A0A3D9FEC1"/>
<dbReference type="Proteomes" id="UP000256310">
    <property type="component" value="Unassembled WGS sequence"/>
</dbReference>
<keyword evidence="2" id="KW-1185">Reference proteome</keyword>
<organism evidence="1 2">
    <name type="scientific">Parasphingopyxis lamellibrachiae</name>
    <dbReference type="NCBI Taxonomy" id="680125"/>
    <lineage>
        <taxon>Bacteria</taxon>
        <taxon>Pseudomonadati</taxon>
        <taxon>Pseudomonadota</taxon>
        <taxon>Alphaproteobacteria</taxon>
        <taxon>Sphingomonadales</taxon>
        <taxon>Sphingomonadaceae</taxon>
        <taxon>Parasphingopyxis</taxon>
    </lineage>
</organism>
<name>A0A3D9FEC1_9SPHN</name>
<accession>A0A3D9FEC1</accession>
<proteinExistence type="predicted"/>
<evidence type="ECO:0000313" key="1">
    <source>
        <dbReference type="EMBL" id="RED15912.1"/>
    </source>
</evidence>
<reference evidence="1 2" key="1">
    <citation type="submission" date="2018-07" db="EMBL/GenBank/DDBJ databases">
        <title>Genomic Encyclopedia of Type Strains, Phase IV (KMG-IV): sequencing the most valuable type-strain genomes for metagenomic binning, comparative biology and taxonomic classification.</title>
        <authorList>
            <person name="Goeker M."/>
        </authorList>
    </citation>
    <scope>NUCLEOTIDE SEQUENCE [LARGE SCALE GENOMIC DNA]</scope>
    <source>
        <strain evidence="1 2">DSM 26725</strain>
    </source>
</reference>